<dbReference type="EMBL" id="JAIWYP010000007">
    <property type="protein sequence ID" value="KAH3801380.1"/>
    <property type="molecule type" value="Genomic_DNA"/>
</dbReference>
<keyword evidence="2" id="KW-1185">Reference proteome</keyword>
<organism evidence="1 2">
    <name type="scientific">Dreissena polymorpha</name>
    <name type="common">Zebra mussel</name>
    <name type="synonym">Mytilus polymorpha</name>
    <dbReference type="NCBI Taxonomy" id="45954"/>
    <lineage>
        <taxon>Eukaryota</taxon>
        <taxon>Metazoa</taxon>
        <taxon>Spiralia</taxon>
        <taxon>Lophotrochozoa</taxon>
        <taxon>Mollusca</taxon>
        <taxon>Bivalvia</taxon>
        <taxon>Autobranchia</taxon>
        <taxon>Heteroconchia</taxon>
        <taxon>Euheterodonta</taxon>
        <taxon>Imparidentia</taxon>
        <taxon>Neoheterodontei</taxon>
        <taxon>Myida</taxon>
        <taxon>Dreissenoidea</taxon>
        <taxon>Dreissenidae</taxon>
        <taxon>Dreissena</taxon>
    </lineage>
</organism>
<evidence type="ECO:0000313" key="2">
    <source>
        <dbReference type="Proteomes" id="UP000828390"/>
    </source>
</evidence>
<name>A0A9D4J7I3_DREPO</name>
<protein>
    <submittedName>
        <fullName evidence="1">Uncharacterized protein</fullName>
    </submittedName>
</protein>
<comment type="caution">
    <text evidence="1">The sequence shown here is derived from an EMBL/GenBank/DDBJ whole genome shotgun (WGS) entry which is preliminary data.</text>
</comment>
<accession>A0A9D4J7I3</accession>
<reference evidence="1" key="1">
    <citation type="journal article" date="2019" name="bioRxiv">
        <title>The Genome of the Zebra Mussel, Dreissena polymorpha: A Resource for Invasive Species Research.</title>
        <authorList>
            <person name="McCartney M.A."/>
            <person name="Auch B."/>
            <person name="Kono T."/>
            <person name="Mallez S."/>
            <person name="Zhang Y."/>
            <person name="Obille A."/>
            <person name="Becker A."/>
            <person name="Abrahante J.E."/>
            <person name="Garbe J."/>
            <person name="Badalamenti J.P."/>
            <person name="Herman A."/>
            <person name="Mangelson H."/>
            <person name="Liachko I."/>
            <person name="Sullivan S."/>
            <person name="Sone E.D."/>
            <person name="Koren S."/>
            <person name="Silverstein K.A.T."/>
            <person name="Beckman K.B."/>
            <person name="Gohl D.M."/>
        </authorList>
    </citation>
    <scope>NUCLEOTIDE SEQUENCE</scope>
    <source>
        <strain evidence="1">Duluth1</strain>
        <tissue evidence="1">Whole animal</tissue>
    </source>
</reference>
<dbReference type="Proteomes" id="UP000828390">
    <property type="component" value="Unassembled WGS sequence"/>
</dbReference>
<reference evidence="1" key="2">
    <citation type="submission" date="2020-11" db="EMBL/GenBank/DDBJ databases">
        <authorList>
            <person name="McCartney M.A."/>
            <person name="Auch B."/>
            <person name="Kono T."/>
            <person name="Mallez S."/>
            <person name="Becker A."/>
            <person name="Gohl D.M."/>
            <person name="Silverstein K.A.T."/>
            <person name="Koren S."/>
            <person name="Bechman K.B."/>
            <person name="Herman A."/>
            <person name="Abrahante J.E."/>
            <person name="Garbe J."/>
        </authorList>
    </citation>
    <scope>NUCLEOTIDE SEQUENCE</scope>
    <source>
        <strain evidence="1">Duluth1</strain>
        <tissue evidence="1">Whole animal</tissue>
    </source>
</reference>
<gene>
    <name evidence="1" type="ORF">DPMN_155029</name>
</gene>
<evidence type="ECO:0000313" key="1">
    <source>
        <dbReference type="EMBL" id="KAH3801380.1"/>
    </source>
</evidence>
<proteinExistence type="predicted"/>
<dbReference type="AlphaFoldDB" id="A0A9D4J7I3"/>
<sequence length="66" mass="7883">MRSERKDCPGSKANITGYMWPSTNVFQLQSWQKWSRQMKNVPSPYTVLATQWFCKFESVADRIHLW</sequence>